<evidence type="ECO:0000313" key="2">
    <source>
        <dbReference type="Proteomes" id="UP000177682"/>
    </source>
</evidence>
<gene>
    <name evidence="1" type="ORF">A3E29_03545</name>
</gene>
<name>A0A1F5PKG0_9BACT</name>
<organism evidence="1 2">
    <name type="scientific">Candidatus Doudnabacteria bacterium RIFCSPHIGHO2_12_FULL_48_16</name>
    <dbReference type="NCBI Taxonomy" id="1817838"/>
    <lineage>
        <taxon>Bacteria</taxon>
        <taxon>Candidatus Doudnaibacteriota</taxon>
    </lineage>
</organism>
<dbReference type="Proteomes" id="UP000177682">
    <property type="component" value="Unassembled WGS sequence"/>
</dbReference>
<sequence length="195" mass="21326">MSALSKIVSIAIAGILIVFGLVMLVVRPVLGSVLAANQEMKQTQMELATIDQQILAFQSAKNDIEKASRRTEIAGRIVNQDNLVVPVMELEQAAGKTGTVEILDIKDPDPKNPMPDTIPGKQGIAEVHYRITTSNDYIGLINFLGYLEHLPHGTEIDKIDLSPEIKQSDTGKFVRTGKVLGVFDGVFFVKQPDNE</sequence>
<protein>
    <submittedName>
        <fullName evidence="1">Uncharacterized protein</fullName>
    </submittedName>
</protein>
<accession>A0A1F5PKG0</accession>
<proteinExistence type="predicted"/>
<comment type="caution">
    <text evidence="1">The sequence shown here is derived from an EMBL/GenBank/DDBJ whole genome shotgun (WGS) entry which is preliminary data.</text>
</comment>
<evidence type="ECO:0000313" key="1">
    <source>
        <dbReference type="EMBL" id="OGE90152.1"/>
    </source>
</evidence>
<dbReference type="EMBL" id="MFEY01000007">
    <property type="protein sequence ID" value="OGE90152.1"/>
    <property type="molecule type" value="Genomic_DNA"/>
</dbReference>
<dbReference type="AlphaFoldDB" id="A0A1F5PKG0"/>
<reference evidence="1 2" key="1">
    <citation type="journal article" date="2016" name="Nat. Commun.">
        <title>Thousands of microbial genomes shed light on interconnected biogeochemical processes in an aquifer system.</title>
        <authorList>
            <person name="Anantharaman K."/>
            <person name="Brown C.T."/>
            <person name="Hug L.A."/>
            <person name="Sharon I."/>
            <person name="Castelle C.J."/>
            <person name="Probst A.J."/>
            <person name="Thomas B.C."/>
            <person name="Singh A."/>
            <person name="Wilkins M.J."/>
            <person name="Karaoz U."/>
            <person name="Brodie E.L."/>
            <person name="Williams K.H."/>
            <person name="Hubbard S.S."/>
            <person name="Banfield J.F."/>
        </authorList>
    </citation>
    <scope>NUCLEOTIDE SEQUENCE [LARGE SCALE GENOMIC DNA]</scope>
</reference>